<evidence type="ECO:0000256" key="8">
    <source>
        <dbReference type="HAMAP-Rule" id="MF_00784"/>
    </source>
</evidence>
<evidence type="ECO:0000256" key="7">
    <source>
        <dbReference type="ARBA" id="ARBA00023136"/>
    </source>
</evidence>
<organism evidence="9 10">
    <name type="scientific">Enterococcus caccae ATCC BAA-1240</name>
    <dbReference type="NCBI Taxonomy" id="1158612"/>
    <lineage>
        <taxon>Bacteria</taxon>
        <taxon>Bacillati</taxon>
        <taxon>Bacillota</taxon>
        <taxon>Bacilli</taxon>
        <taxon>Lactobacillales</taxon>
        <taxon>Enterococcaceae</taxon>
        <taxon>Enterococcus</taxon>
    </lineage>
</organism>
<keyword evidence="7 8" id="KW-0472">Membrane</keyword>
<keyword evidence="4 8" id="KW-0812">Transmembrane</keyword>
<dbReference type="Proteomes" id="UP000013840">
    <property type="component" value="Unassembled WGS sequence"/>
</dbReference>
<keyword evidence="6 8" id="KW-1133">Transmembrane helix</keyword>
<dbReference type="GO" id="GO:0005886">
    <property type="term" value="C:plasma membrane"/>
    <property type="evidence" value="ECO:0007669"/>
    <property type="project" value="UniProtKB-SubCell"/>
</dbReference>
<comment type="caution">
    <text evidence="9">The sequence shown here is derived from an EMBL/GenBank/DDBJ whole genome shotgun (WGS) entry which is preliminary data.</text>
</comment>
<evidence type="ECO:0000313" key="9">
    <source>
        <dbReference type="EMBL" id="EOL44522.1"/>
    </source>
</evidence>
<comment type="similarity">
    <text evidence="8">Belongs to the AgrB family.</text>
</comment>
<evidence type="ECO:0000256" key="1">
    <source>
        <dbReference type="ARBA" id="ARBA00022475"/>
    </source>
</evidence>
<evidence type="ECO:0000256" key="6">
    <source>
        <dbReference type="ARBA" id="ARBA00022989"/>
    </source>
</evidence>
<keyword evidence="1 8" id="KW-1003">Cell membrane</keyword>
<dbReference type="STRING" id="317735.RU98_GL001861"/>
<dbReference type="EC" id="3.4.-.-" evidence="8"/>
<evidence type="ECO:0000256" key="3">
    <source>
        <dbReference type="ARBA" id="ARBA00022670"/>
    </source>
</evidence>
<evidence type="ECO:0000313" key="10">
    <source>
        <dbReference type="Proteomes" id="UP000013840"/>
    </source>
</evidence>
<dbReference type="Pfam" id="PF04647">
    <property type="entry name" value="AgrB"/>
    <property type="match status" value="1"/>
</dbReference>
<dbReference type="GO" id="GO:0006508">
    <property type="term" value="P:proteolysis"/>
    <property type="evidence" value="ECO:0007669"/>
    <property type="project" value="UniProtKB-KW"/>
</dbReference>
<reference evidence="9 10" key="1">
    <citation type="submission" date="2013-02" db="EMBL/GenBank/DDBJ databases">
        <title>The Genome Sequence of Enterococcus caccae BAA-1240.</title>
        <authorList>
            <consortium name="The Broad Institute Genome Sequencing Platform"/>
            <consortium name="The Broad Institute Genome Sequencing Center for Infectious Disease"/>
            <person name="Earl A.M."/>
            <person name="Gilmore M.S."/>
            <person name="Lebreton F."/>
            <person name="Walker B."/>
            <person name="Young S.K."/>
            <person name="Zeng Q."/>
            <person name="Gargeya S."/>
            <person name="Fitzgerald M."/>
            <person name="Haas B."/>
            <person name="Abouelleil A."/>
            <person name="Alvarado L."/>
            <person name="Arachchi H.M."/>
            <person name="Berlin A.M."/>
            <person name="Chapman S.B."/>
            <person name="Dewar J."/>
            <person name="Goldberg J."/>
            <person name="Griggs A."/>
            <person name="Gujja S."/>
            <person name="Hansen M."/>
            <person name="Howarth C."/>
            <person name="Imamovic A."/>
            <person name="Larimer J."/>
            <person name="McCowan C."/>
            <person name="Murphy C."/>
            <person name="Neiman D."/>
            <person name="Pearson M."/>
            <person name="Priest M."/>
            <person name="Roberts A."/>
            <person name="Saif S."/>
            <person name="Shea T."/>
            <person name="Sisk P."/>
            <person name="Sykes S."/>
            <person name="Wortman J."/>
            <person name="Nusbaum C."/>
            <person name="Birren B."/>
        </authorList>
    </citation>
    <scope>NUCLEOTIDE SEQUENCE [LARGE SCALE GENOMIC DNA]</scope>
    <source>
        <strain evidence="9 10">ATCC BAA-1240</strain>
    </source>
</reference>
<dbReference type="eggNOG" id="COG4512">
    <property type="taxonomic scope" value="Bacteria"/>
</dbReference>
<keyword evidence="3 8" id="KW-0645">Protease</keyword>
<keyword evidence="10" id="KW-1185">Reference proteome</keyword>
<protein>
    <recommendedName>
        <fullName evidence="8">Putative AgrB-like protein</fullName>
        <ecNumber evidence="8">3.4.-.-</ecNumber>
    </recommendedName>
</protein>
<evidence type="ECO:0000256" key="5">
    <source>
        <dbReference type="ARBA" id="ARBA00022801"/>
    </source>
</evidence>
<gene>
    <name evidence="9" type="ORF">UC7_02064</name>
</gene>
<feature type="transmembrane region" description="Helical" evidence="8">
    <location>
        <begin position="155"/>
        <end position="172"/>
    </location>
</feature>
<dbReference type="GO" id="GO:0009372">
    <property type="term" value="P:quorum sensing"/>
    <property type="evidence" value="ECO:0007669"/>
    <property type="project" value="UniProtKB-UniRule"/>
</dbReference>
<dbReference type="HAMAP" id="MF_00784">
    <property type="entry name" value="AgrB"/>
    <property type="match status" value="1"/>
</dbReference>
<keyword evidence="5 8" id="KW-0378">Hydrolase</keyword>
<comment type="subcellular location">
    <subcellularLocation>
        <location evidence="8">Cell membrane</location>
        <topology evidence="8">Multi-pass membrane protein</topology>
    </subcellularLocation>
</comment>
<keyword evidence="2 8" id="KW-0673">Quorum sensing</keyword>
<feature type="transmembrane region" description="Helical" evidence="8">
    <location>
        <begin position="89"/>
        <end position="111"/>
    </location>
</feature>
<proteinExistence type="inferred from homology"/>
<feature type="transmembrane region" description="Helical" evidence="8">
    <location>
        <begin position="178"/>
        <end position="198"/>
    </location>
</feature>
<dbReference type="EMBL" id="AJAU01000019">
    <property type="protein sequence ID" value="EOL44522.1"/>
    <property type="molecule type" value="Genomic_DNA"/>
</dbReference>
<evidence type="ECO:0000256" key="4">
    <source>
        <dbReference type="ARBA" id="ARBA00022692"/>
    </source>
</evidence>
<dbReference type="SMART" id="SM00793">
    <property type="entry name" value="AgrB"/>
    <property type="match status" value="1"/>
</dbReference>
<feature type="transmembrane region" description="Helical" evidence="8">
    <location>
        <begin position="53"/>
        <end position="77"/>
    </location>
</feature>
<dbReference type="AlphaFoldDB" id="R3WAQ6"/>
<name>R3WAQ6_9ENTE</name>
<comment type="function">
    <text evidence="8">May be involved in the proteolytic processing of a quorum sensing system signal molecule precursor.</text>
</comment>
<evidence type="ECO:0000256" key="2">
    <source>
        <dbReference type="ARBA" id="ARBA00022654"/>
    </source>
</evidence>
<sequence length="199" mass="22540">MKQVINKSMCLTERTAIFLVERLNVDAETDKIKYLKCKLALEIILINFSKLSIIYVLSFMLGITKAVLVFHIAFLYIRKYAYGAHSNSSLKCTIISLILFVGIPFYLVNFVLIPKEILLIVLLINSSLIYKFAPAATKKNPISDLKKKRELRRKALVANSVMMLLLIINVIPLGILNLVIFGSFFSCLTLSPYVYAVIE</sequence>
<dbReference type="PATRIC" id="fig|1158612.3.peg.2040"/>
<accession>R3WAQ6</accession>
<dbReference type="InterPro" id="IPR006741">
    <property type="entry name" value="AgrB"/>
</dbReference>
<dbReference type="GO" id="GO:0008233">
    <property type="term" value="F:peptidase activity"/>
    <property type="evidence" value="ECO:0007669"/>
    <property type="project" value="UniProtKB-UniRule"/>
</dbReference>